<dbReference type="GO" id="GO:0007155">
    <property type="term" value="P:cell adhesion"/>
    <property type="evidence" value="ECO:0007669"/>
    <property type="project" value="UniProtKB-KW"/>
</dbReference>
<evidence type="ECO:0000256" key="3">
    <source>
        <dbReference type="ARBA" id="ARBA00022530"/>
    </source>
</evidence>
<evidence type="ECO:0000313" key="10">
    <source>
        <dbReference type="Proteomes" id="UP000472277"/>
    </source>
</evidence>
<dbReference type="SUPFAM" id="SSF53300">
    <property type="entry name" value="vWA-like"/>
    <property type="match status" value="6"/>
</dbReference>
<dbReference type="PROSITE" id="PS50234">
    <property type="entry name" value="VWFA"/>
    <property type="match status" value="6"/>
</dbReference>
<evidence type="ECO:0000256" key="2">
    <source>
        <dbReference type="ARBA" id="ARBA00022525"/>
    </source>
</evidence>
<dbReference type="Gene3D" id="3.40.50.410">
    <property type="entry name" value="von Willebrand factor, type A domain"/>
    <property type="match status" value="6"/>
</dbReference>
<reference evidence="9" key="2">
    <citation type="submission" date="2025-09" db="UniProtKB">
        <authorList>
            <consortium name="Ensembl"/>
        </authorList>
    </citation>
    <scope>IDENTIFICATION</scope>
</reference>
<dbReference type="InterPro" id="IPR050525">
    <property type="entry name" value="ECM_Assembly_Org"/>
</dbReference>
<dbReference type="PRINTS" id="PR00453">
    <property type="entry name" value="VWFADOMAIN"/>
</dbReference>
<name>A0A673Y454_SALTR</name>
<evidence type="ECO:0000256" key="5">
    <source>
        <dbReference type="ARBA" id="ARBA00022737"/>
    </source>
</evidence>
<keyword evidence="2" id="KW-0964">Secreted</keyword>
<keyword evidence="3" id="KW-0272">Extracellular matrix</keyword>
<comment type="subcellular location">
    <subcellularLocation>
        <location evidence="1">Secreted</location>
        <location evidence="1">Extracellular space</location>
        <location evidence="1">Extracellular matrix</location>
    </subcellularLocation>
</comment>
<dbReference type="GO" id="GO:0005615">
    <property type="term" value="C:extracellular space"/>
    <property type="evidence" value="ECO:0007669"/>
    <property type="project" value="TreeGrafter"/>
</dbReference>
<sequence length="1161" mass="128284">MPGEKCSYHILVTNIHLHDLSLSFYLQITFYSYESLDKTEYKQRDVVFLLDGSDETLNGFEAMRDFVQRVVEKLTVEENRDRVSVVQYSREPKAQFNLNTYTTKEDVVDTVRGLRHKGGRPLNTGAALQYVRDNAFIASSGSRRQEGIPQILVLLSGGRSNDDVRNAVTNLKEIGVMAIVVGMRNADILELQTISYEPSYAFSATHYNDLPNIQQQVVSAIERVEMTTTNLRDIVFLLDGSDDSRRRFPDIQDFIQRVVEKLNVDGNKDHVSVVQYSDTAEVNFKLGMHSKKDDVLDAVRGLRHKGGSPLNTGAALQYVRGNVFTASNGSRSLQGVPQILILLSGGRSRDDIRTPITKLKEMGVISIGIEGYASNDLASVPSQKSVFSFSLQPFFTFISESDKKDVVFLIDGSDDSRTGFAGIRRFAEKVVESLNVEENGDRVALVQYSRDATPNFYLNSYSSKNDVLNSIRSMRHKVGRPLNTGTALQFVRDTVFTASAGGRRAEGVPQYLFVFSGGRSSNDLRGPAQSLRGDGVRTFSFGTRNADTLELQSISFTPAHSFSVANFNKLDGIHSSVAAMVDGVDVVFLLDGSDKMRESVQSIRDFLGQFVEHLEIGPDKTRVAVIQYSDKPTTSFLLNKYSSKSDIMAKVRNINIEGGRSLNTGEALDFVKNNIFTASSGSRLQEGIPQILILLSGEKSQDDVLVPSESLKAAGIVLLTVGVKDADGAEMQNIAYSPNQAYLLREFSDLSLVRQQLLSAIVSHKDEARPGLDIVFLLDGSDDVRSRFTEIREFVAKVVEKFDVDQGKDQVAVVQYSNSAAVNFNLNSYKTRDDVLTAVRNLRPKGGRPQYTGTALQFVKDNVFTNNAGSRRHEGAQQILVLLTGGRSRDSPRGPSRALKTLGVVTFAIGSRMTDLVEMQSISSLPNYSYSVSDFTNLQNIQKNLETHLAQVRPQEETRAPRRDVVFLLDGSDGTRSGFPAMRDFVQRVVETLGVDENRDRVAVVQYSRDPAAQFYLNTYTTKGEILNTVRGLRHKGGRPLNTGAALQYVRDNVFTVSSGSRRIEGVPQLLILLSGGRSFDNVDTPASALKELGVLIFGIGTRSSDSRELQRISHDPSYALSVSDFTDLPNIQQQLLSSVEAVVIEVTPESTTDLGMCHHC</sequence>
<evidence type="ECO:0000256" key="1">
    <source>
        <dbReference type="ARBA" id="ARBA00004498"/>
    </source>
</evidence>
<organism evidence="9 10">
    <name type="scientific">Salmo trutta</name>
    <name type="common">Brown trout</name>
    <dbReference type="NCBI Taxonomy" id="8032"/>
    <lineage>
        <taxon>Eukaryota</taxon>
        <taxon>Metazoa</taxon>
        <taxon>Chordata</taxon>
        <taxon>Craniata</taxon>
        <taxon>Vertebrata</taxon>
        <taxon>Euteleostomi</taxon>
        <taxon>Actinopterygii</taxon>
        <taxon>Neopterygii</taxon>
        <taxon>Teleostei</taxon>
        <taxon>Protacanthopterygii</taxon>
        <taxon>Salmoniformes</taxon>
        <taxon>Salmonidae</taxon>
        <taxon>Salmoninae</taxon>
        <taxon>Salmo</taxon>
    </lineage>
</organism>
<feature type="domain" description="VWFA" evidence="8">
    <location>
        <begin position="964"/>
        <end position="1136"/>
    </location>
</feature>
<dbReference type="GeneTree" id="ENSGT00940000156462"/>
<evidence type="ECO:0000259" key="8">
    <source>
        <dbReference type="PROSITE" id="PS50234"/>
    </source>
</evidence>
<evidence type="ECO:0000256" key="7">
    <source>
        <dbReference type="ARBA" id="ARBA00023119"/>
    </source>
</evidence>
<dbReference type="SMART" id="SM00327">
    <property type="entry name" value="VWA"/>
    <property type="match status" value="6"/>
</dbReference>
<feature type="domain" description="VWFA" evidence="8">
    <location>
        <begin position="45"/>
        <end position="217"/>
    </location>
</feature>
<evidence type="ECO:0000313" key="9">
    <source>
        <dbReference type="Ensembl" id="ENSSTUP00000029300.1"/>
    </source>
</evidence>
<feature type="domain" description="VWFA" evidence="8">
    <location>
        <begin position="233"/>
        <end position="407"/>
    </location>
</feature>
<dbReference type="Pfam" id="PF00092">
    <property type="entry name" value="VWA"/>
    <property type="match status" value="6"/>
</dbReference>
<keyword evidence="10" id="KW-1185">Reference proteome</keyword>
<dbReference type="Proteomes" id="UP000472277">
    <property type="component" value="Chromosome 24"/>
</dbReference>
<reference evidence="9" key="1">
    <citation type="submission" date="2025-08" db="UniProtKB">
        <authorList>
            <consortium name="Ensembl"/>
        </authorList>
    </citation>
    <scope>IDENTIFICATION</scope>
</reference>
<dbReference type="InterPro" id="IPR002035">
    <property type="entry name" value="VWF_A"/>
</dbReference>
<dbReference type="GO" id="GO:0005581">
    <property type="term" value="C:collagen trimer"/>
    <property type="evidence" value="ECO:0007669"/>
    <property type="project" value="UniProtKB-KW"/>
</dbReference>
<accession>A0A673Y454</accession>
<dbReference type="OMA" id="DLPNVHQ"/>
<keyword evidence="5" id="KW-0677">Repeat</keyword>
<evidence type="ECO:0000256" key="6">
    <source>
        <dbReference type="ARBA" id="ARBA00022889"/>
    </source>
</evidence>
<dbReference type="InterPro" id="IPR036465">
    <property type="entry name" value="vWFA_dom_sf"/>
</dbReference>
<protein>
    <recommendedName>
        <fullName evidence="8">VWFA domain-containing protein</fullName>
    </recommendedName>
</protein>
<dbReference type="Ensembl" id="ENSSTUT00000030667.1">
    <property type="protein sequence ID" value="ENSSTUP00000029300.1"/>
    <property type="gene ID" value="ENSSTUG00000012406.1"/>
</dbReference>
<keyword evidence="7" id="KW-0176">Collagen</keyword>
<feature type="domain" description="VWFA" evidence="8">
    <location>
        <begin position="405"/>
        <end position="577"/>
    </location>
</feature>
<feature type="domain" description="VWFA" evidence="8">
    <location>
        <begin position="585"/>
        <end position="761"/>
    </location>
</feature>
<feature type="domain" description="VWFA" evidence="8">
    <location>
        <begin position="773"/>
        <end position="945"/>
    </location>
</feature>
<proteinExistence type="predicted"/>
<dbReference type="PANTHER" id="PTHR24020">
    <property type="entry name" value="COLLAGEN ALPHA"/>
    <property type="match status" value="1"/>
</dbReference>
<dbReference type="FunFam" id="3.40.50.410:FF:000003">
    <property type="entry name" value="Collagen type VI alpha 3 chain"/>
    <property type="match status" value="6"/>
</dbReference>
<keyword evidence="6" id="KW-0130">Cell adhesion</keyword>
<dbReference type="AlphaFoldDB" id="A0A673Y454"/>
<evidence type="ECO:0000256" key="4">
    <source>
        <dbReference type="ARBA" id="ARBA00022729"/>
    </source>
</evidence>
<dbReference type="PANTHER" id="PTHR24020:SF13">
    <property type="entry name" value="COLLAGEN ALPHA-3(VI) CHAIN"/>
    <property type="match status" value="1"/>
</dbReference>
<keyword evidence="4" id="KW-0732">Signal</keyword>